<dbReference type="Gene3D" id="1.10.510.10">
    <property type="entry name" value="Transferase(Phosphotransferase) domain 1"/>
    <property type="match status" value="1"/>
</dbReference>
<evidence type="ECO:0000256" key="2">
    <source>
        <dbReference type="ARBA" id="ARBA00022840"/>
    </source>
</evidence>
<evidence type="ECO:0000313" key="7">
    <source>
        <dbReference type="Proteomes" id="UP000767238"/>
    </source>
</evidence>
<dbReference type="InterPro" id="IPR011009">
    <property type="entry name" value="Kinase-like_dom_sf"/>
</dbReference>
<keyword evidence="2 3" id="KW-0067">ATP-binding</keyword>
<dbReference type="PROSITE" id="PS00108">
    <property type="entry name" value="PROTEIN_KINASE_ST"/>
    <property type="match status" value="1"/>
</dbReference>
<feature type="binding site" evidence="3">
    <location>
        <position position="52"/>
    </location>
    <ligand>
        <name>ATP</name>
        <dbReference type="ChEBI" id="CHEBI:30616"/>
    </ligand>
</feature>
<dbReference type="PROSITE" id="PS00107">
    <property type="entry name" value="PROTEIN_KINASE_ATP"/>
    <property type="match status" value="1"/>
</dbReference>
<dbReference type="PANTHER" id="PTHR44167:SF24">
    <property type="entry name" value="SERINE_THREONINE-PROTEIN KINASE CHK2"/>
    <property type="match status" value="1"/>
</dbReference>
<comment type="caution">
    <text evidence="6">The sequence shown here is derived from an EMBL/GenBank/DDBJ whole genome shotgun (WGS) entry which is preliminary data.</text>
</comment>
<keyword evidence="4" id="KW-0723">Serine/threonine-protein kinase</keyword>
<accession>A0A9P8GDQ5</accession>
<reference evidence="6" key="1">
    <citation type="journal article" date="2021" name="J Fungi (Basel)">
        <title>Virulence traits and population genomics of the black yeast Aureobasidium melanogenum.</title>
        <authorList>
            <person name="Cernosa A."/>
            <person name="Sun X."/>
            <person name="Gostincar C."/>
            <person name="Fang C."/>
            <person name="Gunde-Cimerman N."/>
            <person name="Song Z."/>
        </authorList>
    </citation>
    <scope>NUCLEOTIDE SEQUENCE</scope>
    <source>
        <strain evidence="6">EXF-8016</strain>
    </source>
</reference>
<dbReference type="Proteomes" id="UP000767238">
    <property type="component" value="Unassembled WGS sequence"/>
</dbReference>
<keyword evidence="6" id="KW-0808">Transferase</keyword>
<dbReference type="EMBL" id="JAHFYH010000058">
    <property type="protein sequence ID" value="KAH0217118.1"/>
    <property type="molecule type" value="Genomic_DNA"/>
</dbReference>
<dbReference type="PROSITE" id="PS50011">
    <property type="entry name" value="PROTEIN_KINASE_DOM"/>
    <property type="match status" value="1"/>
</dbReference>
<evidence type="ECO:0000259" key="5">
    <source>
        <dbReference type="PROSITE" id="PS50011"/>
    </source>
</evidence>
<dbReference type="OrthoDB" id="4062651at2759"/>
<dbReference type="InterPro" id="IPR008271">
    <property type="entry name" value="Ser/Thr_kinase_AS"/>
</dbReference>
<evidence type="ECO:0000256" key="1">
    <source>
        <dbReference type="ARBA" id="ARBA00022741"/>
    </source>
</evidence>
<dbReference type="SMART" id="SM00220">
    <property type="entry name" value="S_TKc"/>
    <property type="match status" value="1"/>
</dbReference>
<comment type="similarity">
    <text evidence="4">Belongs to the protein kinase superfamily.</text>
</comment>
<evidence type="ECO:0000313" key="6">
    <source>
        <dbReference type="EMBL" id="KAH0217118.1"/>
    </source>
</evidence>
<protein>
    <submittedName>
        <fullName evidence="6">Kinase-like protein</fullName>
    </submittedName>
</protein>
<name>A0A9P8GDQ5_AURME</name>
<proteinExistence type="inferred from homology"/>
<keyword evidence="1 3" id="KW-0547">Nucleotide-binding</keyword>
<sequence length="318" mass="36010">MRFESKLSIGATVVSFSDRELKYKVKKRIGDGGFSTVFEVQRLRDQRVFAMKVVPTTGFHRRTPNEIIFRAEATRLTQVQNHPHIMELLDLLYFENLREGGFILEFASEGNLGDLHRRLPESQHVALSQLVTYEMTEALHHIHSLQPAIVHRDIKPDNILVFLAGTDRKPCYLLKLADFGISKTVDDDNDPKLPHEPMSGRAFKPYRAPETAKELGEVHTRGFESRADIWSLGVVLLEILNTTVRKFTTAPVHCNIPTQALPLIRAMLTQDPSKRASAGECKRYLWYREGASVVVHKVNDASNGKDVLGEGMKRLSID</sequence>
<keyword evidence="6" id="KW-0418">Kinase</keyword>
<dbReference type="Pfam" id="PF00069">
    <property type="entry name" value="Pkinase"/>
    <property type="match status" value="1"/>
</dbReference>
<dbReference type="InterPro" id="IPR000719">
    <property type="entry name" value="Prot_kinase_dom"/>
</dbReference>
<feature type="domain" description="Protein kinase" evidence="5">
    <location>
        <begin position="23"/>
        <end position="287"/>
    </location>
</feature>
<feature type="non-terminal residue" evidence="6">
    <location>
        <position position="318"/>
    </location>
</feature>
<dbReference type="SUPFAM" id="SSF56112">
    <property type="entry name" value="Protein kinase-like (PK-like)"/>
    <property type="match status" value="1"/>
</dbReference>
<dbReference type="AlphaFoldDB" id="A0A9P8GDQ5"/>
<dbReference type="CDD" id="cd00180">
    <property type="entry name" value="PKc"/>
    <property type="match status" value="1"/>
</dbReference>
<dbReference type="GO" id="GO:0005634">
    <property type="term" value="C:nucleus"/>
    <property type="evidence" value="ECO:0007669"/>
    <property type="project" value="TreeGrafter"/>
</dbReference>
<reference evidence="6" key="2">
    <citation type="submission" date="2021-08" db="EMBL/GenBank/DDBJ databases">
        <authorList>
            <person name="Gostincar C."/>
            <person name="Sun X."/>
            <person name="Song Z."/>
            <person name="Gunde-Cimerman N."/>
        </authorList>
    </citation>
    <scope>NUCLEOTIDE SEQUENCE</scope>
    <source>
        <strain evidence="6">EXF-8016</strain>
    </source>
</reference>
<gene>
    <name evidence="6" type="ORF">KCV03_g7234</name>
</gene>
<evidence type="ECO:0000256" key="4">
    <source>
        <dbReference type="RuleBase" id="RU000304"/>
    </source>
</evidence>
<organism evidence="6 7">
    <name type="scientific">Aureobasidium melanogenum</name>
    <name type="common">Aureobasidium pullulans var. melanogenum</name>
    <dbReference type="NCBI Taxonomy" id="46634"/>
    <lineage>
        <taxon>Eukaryota</taxon>
        <taxon>Fungi</taxon>
        <taxon>Dikarya</taxon>
        <taxon>Ascomycota</taxon>
        <taxon>Pezizomycotina</taxon>
        <taxon>Dothideomycetes</taxon>
        <taxon>Dothideomycetidae</taxon>
        <taxon>Dothideales</taxon>
        <taxon>Saccotheciaceae</taxon>
        <taxon>Aureobasidium</taxon>
    </lineage>
</organism>
<evidence type="ECO:0000256" key="3">
    <source>
        <dbReference type="PROSITE-ProRule" id="PRU10141"/>
    </source>
</evidence>
<dbReference type="InterPro" id="IPR017441">
    <property type="entry name" value="Protein_kinase_ATP_BS"/>
</dbReference>
<dbReference type="PANTHER" id="PTHR44167">
    <property type="entry name" value="OVARIAN-SPECIFIC SERINE/THREONINE-PROTEIN KINASE LOK-RELATED"/>
    <property type="match status" value="1"/>
</dbReference>
<dbReference type="GO" id="GO:0005524">
    <property type="term" value="F:ATP binding"/>
    <property type="evidence" value="ECO:0007669"/>
    <property type="project" value="UniProtKB-UniRule"/>
</dbReference>
<dbReference type="GO" id="GO:0004674">
    <property type="term" value="F:protein serine/threonine kinase activity"/>
    <property type="evidence" value="ECO:0007669"/>
    <property type="project" value="UniProtKB-KW"/>
</dbReference>
<dbReference type="GO" id="GO:0044773">
    <property type="term" value="P:mitotic DNA damage checkpoint signaling"/>
    <property type="evidence" value="ECO:0007669"/>
    <property type="project" value="TreeGrafter"/>
</dbReference>